<evidence type="ECO:0000313" key="3">
    <source>
        <dbReference type="Proteomes" id="UP000218890"/>
    </source>
</evidence>
<dbReference type="KEGG" id="hhk:HH1059_14940"/>
<dbReference type="AlphaFoldDB" id="A0A0X8X9X2"/>
<keyword evidence="1" id="KW-1133">Transmembrane helix</keyword>
<feature type="transmembrane region" description="Helical" evidence="1">
    <location>
        <begin position="12"/>
        <end position="34"/>
    </location>
</feature>
<evidence type="ECO:0000256" key="1">
    <source>
        <dbReference type="SAM" id="Phobius"/>
    </source>
</evidence>
<keyword evidence="3" id="KW-1185">Reference proteome</keyword>
<sequence>MEKSNSGLGAIIAAYVFSILLPPLGLLLAGYLYIGKKQLKHAFIVTTICIIMALPWQWAVFSIYESL</sequence>
<proteinExistence type="predicted"/>
<feature type="transmembrane region" description="Helical" evidence="1">
    <location>
        <begin position="41"/>
        <end position="64"/>
    </location>
</feature>
<keyword evidence="1" id="KW-0812">Transmembrane</keyword>
<organism evidence="2 3">
    <name type="scientific">Halorhodospira halochloris</name>
    <name type="common">Ectothiorhodospira halochloris</name>
    <dbReference type="NCBI Taxonomy" id="1052"/>
    <lineage>
        <taxon>Bacteria</taxon>
        <taxon>Pseudomonadati</taxon>
        <taxon>Pseudomonadota</taxon>
        <taxon>Gammaproteobacteria</taxon>
        <taxon>Chromatiales</taxon>
        <taxon>Ectothiorhodospiraceae</taxon>
        <taxon>Halorhodospira</taxon>
    </lineage>
</organism>
<protein>
    <submittedName>
        <fullName evidence="2">Uncharacterized protein</fullName>
    </submittedName>
</protein>
<dbReference type="Proteomes" id="UP000218890">
    <property type="component" value="Chromosome"/>
</dbReference>
<gene>
    <name evidence="2" type="ORF">HH1059_14940</name>
</gene>
<dbReference type="EMBL" id="AP017372">
    <property type="protein sequence ID" value="BAU58200.1"/>
    <property type="molecule type" value="Genomic_DNA"/>
</dbReference>
<reference evidence="2" key="1">
    <citation type="submission" date="2016-02" db="EMBL/GenBank/DDBJ databases">
        <title>Halorhodospira halochloris DSM-1059 complete genome, version 2.</title>
        <authorList>
            <person name="Tsukatani Y."/>
        </authorList>
    </citation>
    <scope>NUCLEOTIDE SEQUENCE</scope>
    <source>
        <strain evidence="2">DSM 1059</strain>
    </source>
</reference>
<name>A0A0X8X9X2_HALHR</name>
<evidence type="ECO:0000313" key="2">
    <source>
        <dbReference type="EMBL" id="BAU58200.1"/>
    </source>
</evidence>
<accession>A0A0X8X9X2</accession>
<keyword evidence="1" id="KW-0472">Membrane</keyword>